<evidence type="ECO:0000313" key="4">
    <source>
        <dbReference type="EMBL" id="MDT0495798.1"/>
    </source>
</evidence>
<dbReference type="InterPro" id="IPR050361">
    <property type="entry name" value="MPP/UQCRC_Complex"/>
</dbReference>
<dbReference type="Pfam" id="PF00675">
    <property type="entry name" value="Peptidase_M16"/>
    <property type="match status" value="2"/>
</dbReference>
<dbReference type="EMBL" id="JAVRIC010000001">
    <property type="protein sequence ID" value="MDT0495798.1"/>
    <property type="molecule type" value="Genomic_DNA"/>
</dbReference>
<dbReference type="InterPro" id="IPR007863">
    <property type="entry name" value="Peptidase_M16_C"/>
</dbReference>
<sequence>MLSSKNMLVAASAAALLCGCATATVSTDAPKAATQAGELALPSVSIDFEKFVLPNGLTLIVHEDHKAPIVAVSVWYHVGSKDEKPGKTGFAHLFEHLMFNGSENYPGEFFAPFEQVGATSMNGTTWLDRTNYFENVPSTAVDLALWMESDRMGHLLGAIDQATLDEQRGVVQNEKRQGENQPYGMVWERLQRASFPEGHPYRWETIGSMEDLNRASLEDVKNWFGEYYGAANTTLVLAGDITPEQARAKVMRYFGDIPAGPPVARREQWVAARTESTRDRMQDRVAQTRIYKSWNVPPFASEDADLLDLAAKVLGGGRTSRLYQRLVVDESLVDNVSVSAEPFELASLFLVTADVKSDADPKRVEAIIDEEMQTFFEQGPSVEELNRAKTSIFAGLVRGAEEIGGFGGKADLLASCQTYTGDPACFETSLDTTRKASPEAVRKAARTWLAQGDYTLTVSPYPSFETVASELDRSAGPPQVDNFPSLGFPALQRAELSNGMQVVLAERHDMPLVEMRLQFDAGYAADASGFGLGTASFTMAMLDEGSEGLQAREIAERFEDLGAQFSADSGLDTSEADLSALRARLPETLALFAEVVRNPAFREDDLERLRGQWLASIAQEKSEPMGLALRNLPPLLYGEGHPYAMPFSGSGTEESITALSADDLRRFHQTWIRPDEATLIVAGDVSMAELKPLLEKSLGDWTAPAQAAPLKSIPDVAAQAKPRVFLMDRPGAQQTVILAGQLAPSSKAENSLQIQTMNSILGGVFTARINMNLREDKHWAYGAYSFMPGALGQRPYLFYAPVQTDKTAPAIKELLGEIRDYIGSKPATEAELDKIKAKDVRSLPGKFETLSAVAGAVQSIVTYDRPDDYIDTIKQRTEAQTLSQIRAAAQQIITPDQLTWLIVGDLSTIEKPVRALKLGDVILLDAEGLPQP</sequence>
<dbReference type="PANTHER" id="PTHR11851">
    <property type="entry name" value="METALLOPROTEASE"/>
    <property type="match status" value="1"/>
</dbReference>
<organism evidence="4 5">
    <name type="scientific">Banduia mediterranea</name>
    <dbReference type="NCBI Taxonomy" id="3075609"/>
    <lineage>
        <taxon>Bacteria</taxon>
        <taxon>Pseudomonadati</taxon>
        <taxon>Pseudomonadota</taxon>
        <taxon>Gammaproteobacteria</taxon>
        <taxon>Nevskiales</taxon>
        <taxon>Algiphilaceae</taxon>
        <taxon>Banduia</taxon>
    </lineage>
</organism>
<dbReference type="SUPFAM" id="SSF63411">
    <property type="entry name" value="LuxS/MPP-like metallohydrolase"/>
    <property type="match status" value="4"/>
</dbReference>
<feature type="chain" id="PRO_5047061190" evidence="1">
    <location>
        <begin position="24"/>
        <end position="932"/>
    </location>
</feature>
<dbReference type="Gene3D" id="3.30.830.10">
    <property type="entry name" value="Metalloenzyme, LuxS/M16 peptidase-like"/>
    <property type="match status" value="4"/>
</dbReference>
<dbReference type="RefSeq" id="WP_311363192.1">
    <property type="nucleotide sequence ID" value="NZ_JAVRIC010000001.1"/>
</dbReference>
<feature type="domain" description="Peptidase M16 N-terminal" evidence="2">
    <location>
        <begin position="61"/>
        <end position="195"/>
    </location>
</feature>
<evidence type="ECO:0000313" key="5">
    <source>
        <dbReference type="Proteomes" id="UP001254608"/>
    </source>
</evidence>
<reference evidence="4 5" key="1">
    <citation type="submission" date="2023-09" db="EMBL/GenBank/DDBJ databases">
        <authorList>
            <person name="Rey-Velasco X."/>
        </authorList>
    </citation>
    <scope>NUCLEOTIDE SEQUENCE [LARGE SCALE GENOMIC DNA]</scope>
    <source>
        <strain evidence="4 5">W345</strain>
    </source>
</reference>
<feature type="domain" description="Peptidase M16 N-terminal" evidence="2">
    <location>
        <begin position="502"/>
        <end position="632"/>
    </location>
</feature>
<dbReference type="InterPro" id="IPR011249">
    <property type="entry name" value="Metalloenz_LuxS/M16"/>
</dbReference>
<keyword evidence="5" id="KW-1185">Reference proteome</keyword>
<feature type="signal peptide" evidence="1">
    <location>
        <begin position="1"/>
        <end position="23"/>
    </location>
</feature>
<proteinExistence type="predicted"/>
<accession>A0ABU2WD46</accession>
<name>A0ABU2WD46_9GAMM</name>
<evidence type="ECO:0000256" key="1">
    <source>
        <dbReference type="SAM" id="SignalP"/>
    </source>
</evidence>
<evidence type="ECO:0000259" key="2">
    <source>
        <dbReference type="Pfam" id="PF00675"/>
    </source>
</evidence>
<comment type="caution">
    <text evidence="4">The sequence shown here is derived from an EMBL/GenBank/DDBJ whole genome shotgun (WGS) entry which is preliminary data.</text>
</comment>
<gene>
    <name evidence="4" type="ORF">RM530_00240</name>
</gene>
<protein>
    <submittedName>
        <fullName evidence="4">Pitrilysin family protein</fullName>
    </submittedName>
</protein>
<evidence type="ECO:0000259" key="3">
    <source>
        <dbReference type="Pfam" id="PF05193"/>
    </source>
</evidence>
<feature type="domain" description="Peptidase M16 C-terminal" evidence="3">
    <location>
        <begin position="659"/>
        <end position="837"/>
    </location>
</feature>
<feature type="domain" description="Peptidase M16 C-terminal" evidence="3">
    <location>
        <begin position="216"/>
        <end position="391"/>
    </location>
</feature>
<dbReference type="InterPro" id="IPR011765">
    <property type="entry name" value="Pept_M16_N"/>
</dbReference>
<dbReference type="Proteomes" id="UP001254608">
    <property type="component" value="Unassembled WGS sequence"/>
</dbReference>
<dbReference type="PROSITE" id="PS51257">
    <property type="entry name" value="PROKAR_LIPOPROTEIN"/>
    <property type="match status" value="1"/>
</dbReference>
<dbReference type="PANTHER" id="PTHR11851:SF224">
    <property type="entry name" value="PROCESSING PROTEASE"/>
    <property type="match status" value="1"/>
</dbReference>
<dbReference type="Pfam" id="PF05193">
    <property type="entry name" value="Peptidase_M16_C"/>
    <property type="match status" value="2"/>
</dbReference>
<keyword evidence="1" id="KW-0732">Signal</keyword>